<protein>
    <submittedName>
        <fullName evidence="2">Uncharacterized protein</fullName>
    </submittedName>
</protein>
<accession>A0A835ZTE4</accession>
<evidence type="ECO:0000313" key="2">
    <source>
        <dbReference type="EMBL" id="KAG5195468.1"/>
    </source>
</evidence>
<evidence type="ECO:0000256" key="1">
    <source>
        <dbReference type="SAM" id="MobiDB-lite"/>
    </source>
</evidence>
<name>A0A835ZTE4_SHEEP</name>
<reference evidence="2 3" key="1">
    <citation type="submission" date="2020-12" db="EMBL/GenBank/DDBJ databases">
        <title>De novo assembly of Tibetan sheep genome.</title>
        <authorList>
            <person name="Li X."/>
        </authorList>
    </citation>
    <scope>NUCLEOTIDE SEQUENCE [LARGE SCALE GENOMIC DNA]</scope>
    <source>
        <tissue evidence="2">Heart</tissue>
    </source>
</reference>
<feature type="compositionally biased region" description="Polar residues" evidence="1">
    <location>
        <begin position="56"/>
        <end position="66"/>
    </location>
</feature>
<dbReference type="Proteomes" id="UP000664991">
    <property type="component" value="Unassembled WGS sequence"/>
</dbReference>
<feature type="region of interest" description="Disordered" evidence="1">
    <location>
        <begin position="33"/>
        <end position="66"/>
    </location>
</feature>
<organism evidence="2 3">
    <name type="scientific">Ovis aries</name>
    <name type="common">Sheep</name>
    <dbReference type="NCBI Taxonomy" id="9940"/>
    <lineage>
        <taxon>Eukaryota</taxon>
        <taxon>Metazoa</taxon>
        <taxon>Chordata</taxon>
        <taxon>Craniata</taxon>
        <taxon>Vertebrata</taxon>
        <taxon>Euteleostomi</taxon>
        <taxon>Mammalia</taxon>
        <taxon>Eutheria</taxon>
        <taxon>Laurasiatheria</taxon>
        <taxon>Artiodactyla</taxon>
        <taxon>Ruminantia</taxon>
        <taxon>Pecora</taxon>
        <taxon>Bovidae</taxon>
        <taxon>Caprinae</taxon>
        <taxon>Ovis</taxon>
    </lineage>
</organism>
<sequence>MCSFSGCAREFSLLPALEHKGFHLTSAAVLPVNGSGEMEQTDPNPGLKQQHRFSKQDSPGNEKSNLQGLSSIITAINNTDVLSKDQALCLHRDYKQAQERT</sequence>
<dbReference type="EMBL" id="JAEMGP010000024">
    <property type="protein sequence ID" value="KAG5195468.1"/>
    <property type="molecule type" value="Genomic_DNA"/>
</dbReference>
<comment type="caution">
    <text evidence="2">The sequence shown here is derived from an EMBL/GenBank/DDBJ whole genome shotgun (WGS) entry which is preliminary data.</text>
</comment>
<gene>
    <name evidence="2" type="ORF">JEQ12_012757</name>
</gene>
<dbReference type="AlphaFoldDB" id="A0A835ZTE4"/>
<proteinExistence type="predicted"/>
<evidence type="ECO:0000313" key="3">
    <source>
        <dbReference type="Proteomes" id="UP000664991"/>
    </source>
</evidence>